<dbReference type="EMBL" id="CADCTE010000103">
    <property type="protein sequence ID" value="CAA9245430.1"/>
    <property type="molecule type" value="Genomic_DNA"/>
</dbReference>
<evidence type="ECO:0000313" key="2">
    <source>
        <dbReference type="EMBL" id="CAA9245430.1"/>
    </source>
</evidence>
<feature type="non-terminal residue" evidence="2">
    <location>
        <position position="58"/>
    </location>
</feature>
<feature type="region of interest" description="Disordered" evidence="1">
    <location>
        <begin position="1"/>
        <end position="22"/>
    </location>
</feature>
<feature type="non-terminal residue" evidence="2">
    <location>
        <position position="1"/>
    </location>
</feature>
<evidence type="ECO:0000256" key="1">
    <source>
        <dbReference type="SAM" id="MobiDB-lite"/>
    </source>
</evidence>
<dbReference type="AlphaFoldDB" id="A0A6J4IAS2"/>
<gene>
    <name evidence="2" type="ORF">AVDCRST_MAG83-1880</name>
</gene>
<feature type="compositionally biased region" description="Basic residues" evidence="1">
    <location>
        <begin position="7"/>
        <end position="22"/>
    </location>
</feature>
<name>A0A6J4IAS2_9MICC</name>
<protein>
    <submittedName>
        <fullName evidence="2">Uncharacterized protein</fullName>
    </submittedName>
</protein>
<organism evidence="2">
    <name type="scientific">uncultured Arthrobacter sp</name>
    <dbReference type="NCBI Taxonomy" id="114050"/>
    <lineage>
        <taxon>Bacteria</taxon>
        <taxon>Bacillati</taxon>
        <taxon>Actinomycetota</taxon>
        <taxon>Actinomycetes</taxon>
        <taxon>Micrococcales</taxon>
        <taxon>Micrococcaceae</taxon>
        <taxon>Arthrobacter</taxon>
        <taxon>environmental samples</taxon>
    </lineage>
</organism>
<reference evidence="2" key="1">
    <citation type="submission" date="2020-02" db="EMBL/GenBank/DDBJ databases">
        <authorList>
            <person name="Meier V. D."/>
        </authorList>
    </citation>
    <scope>NUCLEOTIDE SEQUENCE</scope>
    <source>
        <strain evidence="2">AVDCRST_MAG83</strain>
    </source>
</reference>
<accession>A0A6J4IAS2</accession>
<proteinExistence type="predicted"/>
<sequence>GSVHDGRRVRRRAGPQLRGRRRLLRCHPTSVIRWWHPGPAGAAAFRGPVRTVRGNARL</sequence>